<dbReference type="SUPFAM" id="SSF103481">
    <property type="entry name" value="Multidrug resistance efflux transporter EmrE"/>
    <property type="match status" value="2"/>
</dbReference>
<evidence type="ECO:0000256" key="2">
    <source>
        <dbReference type="ARBA" id="ARBA00007362"/>
    </source>
</evidence>
<keyword evidence="5 6" id="KW-0472">Membrane</keyword>
<feature type="transmembrane region" description="Helical" evidence="6">
    <location>
        <begin position="86"/>
        <end position="108"/>
    </location>
</feature>
<feature type="transmembrane region" description="Helical" evidence="6">
    <location>
        <begin position="138"/>
        <end position="158"/>
    </location>
</feature>
<dbReference type="Pfam" id="PF00892">
    <property type="entry name" value="EamA"/>
    <property type="match status" value="2"/>
</dbReference>
<dbReference type="AlphaFoldDB" id="A0A177YJX4"/>
<dbReference type="InterPro" id="IPR037185">
    <property type="entry name" value="EmrE-like"/>
</dbReference>
<feature type="transmembrane region" description="Helical" evidence="6">
    <location>
        <begin position="60"/>
        <end position="80"/>
    </location>
</feature>
<dbReference type="EMBL" id="LVHI01000009">
    <property type="protein sequence ID" value="OAK55529.1"/>
    <property type="molecule type" value="Genomic_DNA"/>
</dbReference>
<feature type="domain" description="EamA" evidence="7">
    <location>
        <begin position="7"/>
        <end position="131"/>
    </location>
</feature>
<proteinExistence type="inferred from homology"/>
<dbReference type="InterPro" id="IPR050638">
    <property type="entry name" value="AA-Vitamin_Transporters"/>
</dbReference>
<feature type="transmembrane region" description="Helical" evidence="6">
    <location>
        <begin position="179"/>
        <end position="197"/>
    </location>
</feature>
<feature type="transmembrane region" description="Helical" evidence="6">
    <location>
        <begin position="217"/>
        <end position="242"/>
    </location>
</feature>
<dbReference type="InterPro" id="IPR000620">
    <property type="entry name" value="EamA_dom"/>
</dbReference>
<dbReference type="PANTHER" id="PTHR32322:SF9">
    <property type="entry name" value="AMINO-ACID METABOLITE EFFLUX PUMP-RELATED"/>
    <property type="match status" value="1"/>
</dbReference>
<dbReference type="GO" id="GO:0016020">
    <property type="term" value="C:membrane"/>
    <property type="evidence" value="ECO:0007669"/>
    <property type="project" value="UniProtKB-SubCell"/>
</dbReference>
<evidence type="ECO:0000313" key="8">
    <source>
        <dbReference type="EMBL" id="OAK55529.1"/>
    </source>
</evidence>
<organism evidence="8 9">
    <name type="scientific">Rhodococcoides kyotonense</name>
    <dbReference type="NCBI Taxonomy" id="398843"/>
    <lineage>
        <taxon>Bacteria</taxon>
        <taxon>Bacillati</taxon>
        <taxon>Actinomycetota</taxon>
        <taxon>Actinomycetes</taxon>
        <taxon>Mycobacteriales</taxon>
        <taxon>Nocardiaceae</taxon>
        <taxon>Rhodococcoides</taxon>
    </lineage>
</organism>
<evidence type="ECO:0000259" key="7">
    <source>
        <dbReference type="Pfam" id="PF00892"/>
    </source>
</evidence>
<evidence type="ECO:0000256" key="1">
    <source>
        <dbReference type="ARBA" id="ARBA00004141"/>
    </source>
</evidence>
<evidence type="ECO:0000256" key="6">
    <source>
        <dbReference type="SAM" id="Phobius"/>
    </source>
</evidence>
<protein>
    <recommendedName>
        <fullName evidence="7">EamA domain-containing protein</fullName>
    </recommendedName>
</protein>
<keyword evidence="4 6" id="KW-1133">Transmembrane helix</keyword>
<name>A0A177YJX4_9NOCA</name>
<feature type="transmembrane region" description="Helical" evidence="6">
    <location>
        <begin position="249"/>
        <end position="269"/>
    </location>
</feature>
<feature type="transmembrane region" description="Helical" evidence="6">
    <location>
        <begin position="7"/>
        <end position="27"/>
    </location>
</feature>
<feature type="transmembrane region" description="Helical" evidence="6">
    <location>
        <begin position="115"/>
        <end position="132"/>
    </location>
</feature>
<feature type="transmembrane region" description="Helical" evidence="6">
    <location>
        <begin position="33"/>
        <end position="51"/>
    </location>
</feature>
<sequence>MNTRDRCLGILVAVLWGLNFLAIRVGLDQFPPFFFNALRFLVIAVPVLLFVRPPKVPIKWLLLYGVGFGVLQFAFLFSAMNAGMPTGLASLVLQSSAPFTVVLGALLLRERITRRQILGISVAIAGMALIGYDRAQAATLLPVLLTLLAGLSWAFGNLGNKLAASTWSGHSTPGQAMRLMLWMCVVPPVPMLALSAITEGPTTGWVALADAFSPEAWQALAGVGYIAVFGTLAGSGLWTILISRYQAGVVAPFSLLVPVVGIAGAWLFLSEEPSPLSLIGGAVVIAGCLGGVQKATRPEALPTRRATAST</sequence>
<feature type="domain" description="EamA" evidence="7">
    <location>
        <begin position="142"/>
        <end position="289"/>
    </location>
</feature>
<dbReference type="Gene3D" id="1.10.3730.20">
    <property type="match status" value="2"/>
</dbReference>
<dbReference type="PANTHER" id="PTHR32322">
    <property type="entry name" value="INNER MEMBRANE TRANSPORTER"/>
    <property type="match status" value="1"/>
</dbReference>
<evidence type="ECO:0000256" key="3">
    <source>
        <dbReference type="ARBA" id="ARBA00022692"/>
    </source>
</evidence>
<comment type="similarity">
    <text evidence="2">Belongs to the EamA transporter family.</text>
</comment>
<evidence type="ECO:0000256" key="5">
    <source>
        <dbReference type="ARBA" id="ARBA00023136"/>
    </source>
</evidence>
<feature type="transmembrane region" description="Helical" evidence="6">
    <location>
        <begin position="275"/>
        <end position="292"/>
    </location>
</feature>
<dbReference type="RefSeq" id="WP_068423499.1">
    <property type="nucleotide sequence ID" value="NZ_LVHI01000009.1"/>
</dbReference>
<keyword evidence="9" id="KW-1185">Reference proteome</keyword>
<reference evidence="8 9" key="1">
    <citation type="submission" date="2016-03" db="EMBL/GenBank/DDBJ databases">
        <title>Genome sequence of Rhodococcus kyotonensis KB10.</title>
        <authorList>
            <person name="Jeong H."/>
            <person name="Hong C.E."/>
            <person name="Jo S.H."/>
            <person name="Park J.M."/>
        </authorList>
    </citation>
    <scope>NUCLEOTIDE SEQUENCE [LARGE SCALE GENOMIC DNA]</scope>
    <source>
        <strain evidence="8 9">KB10</strain>
    </source>
</reference>
<comment type="caution">
    <text evidence="8">The sequence shown here is derived from an EMBL/GenBank/DDBJ whole genome shotgun (WGS) entry which is preliminary data.</text>
</comment>
<gene>
    <name evidence="8" type="ORF">A3K89_19420</name>
</gene>
<dbReference type="Proteomes" id="UP000077519">
    <property type="component" value="Unassembled WGS sequence"/>
</dbReference>
<keyword evidence="3 6" id="KW-0812">Transmembrane</keyword>
<evidence type="ECO:0000313" key="9">
    <source>
        <dbReference type="Proteomes" id="UP000077519"/>
    </source>
</evidence>
<accession>A0A177YJX4</accession>
<comment type="subcellular location">
    <subcellularLocation>
        <location evidence="1">Membrane</location>
        <topology evidence="1">Multi-pass membrane protein</topology>
    </subcellularLocation>
</comment>
<evidence type="ECO:0000256" key="4">
    <source>
        <dbReference type="ARBA" id="ARBA00022989"/>
    </source>
</evidence>